<organism evidence="7 8">
    <name type="scientific">Achlya hypogyna</name>
    <name type="common">Oomycete</name>
    <name type="synonym">Protoachlya hypogyna</name>
    <dbReference type="NCBI Taxonomy" id="1202772"/>
    <lineage>
        <taxon>Eukaryota</taxon>
        <taxon>Sar</taxon>
        <taxon>Stramenopiles</taxon>
        <taxon>Oomycota</taxon>
        <taxon>Saprolegniomycetes</taxon>
        <taxon>Saprolegniales</taxon>
        <taxon>Achlyaceae</taxon>
        <taxon>Achlya</taxon>
    </lineage>
</organism>
<feature type="domain" description="MYND-type" evidence="6">
    <location>
        <begin position="55"/>
        <end position="93"/>
    </location>
</feature>
<name>A0A1V9ZMN3_ACHHY</name>
<dbReference type="InterPro" id="IPR050869">
    <property type="entry name" value="H3K4_H4K5_MeTrfase"/>
</dbReference>
<dbReference type="Gene3D" id="2.170.270.10">
    <property type="entry name" value="SET domain"/>
    <property type="match status" value="1"/>
</dbReference>
<evidence type="ECO:0000256" key="1">
    <source>
        <dbReference type="ARBA" id="ARBA00022723"/>
    </source>
</evidence>
<keyword evidence="1" id="KW-0479">Metal-binding</keyword>
<dbReference type="Pfam" id="PF00856">
    <property type="entry name" value="SET"/>
    <property type="match status" value="1"/>
</dbReference>
<dbReference type="GO" id="GO:0008270">
    <property type="term" value="F:zinc ion binding"/>
    <property type="evidence" value="ECO:0007669"/>
    <property type="project" value="UniProtKB-KW"/>
</dbReference>
<feature type="domain" description="SET" evidence="5">
    <location>
        <begin position="8"/>
        <end position="258"/>
    </location>
</feature>
<evidence type="ECO:0000256" key="2">
    <source>
        <dbReference type="ARBA" id="ARBA00022771"/>
    </source>
</evidence>
<keyword evidence="2 4" id="KW-0863">Zinc-finger</keyword>
<accession>A0A1V9ZMN3</accession>
<dbReference type="AlphaFoldDB" id="A0A1V9ZMN3"/>
<evidence type="ECO:0000256" key="4">
    <source>
        <dbReference type="PROSITE-ProRule" id="PRU00134"/>
    </source>
</evidence>
<evidence type="ECO:0000313" key="8">
    <source>
        <dbReference type="Proteomes" id="UP000243579"/>
    </source>
</evidence>
<dbReference type="PROSITE" id="PS01360">
    <property type="entry name" value="ZF_MYND_1"/>
    <property type="match status" value="1"/>
</dbReference>
<dbReference type="EMBL" id="JNBR01000073">
    <property type="protein sequence ID" value="OQR99236.1"/>
    <property type="molecule type" value="Genomic_DNA"/>
</dbReference>
<evidence type="ECO:0000259" key="6">
    <source>
        <dbReference type="PROSITE" id="PS50865"/>
    </source>
</evidence>
<dbReference type="InterPro" id="IPR002893">
    <property type="entry name" value="Znf_MYND"/>
</dbReference>
<keyword evidence="8" id="KW-1185">Reference proteome</keyword>
<dbReference type="Proteomes" id="UP000243579">
    <property type="component" value="Unassembled WGS sequence"/>
</dbReference>
<dbReference type="PANTHER" id="PTHR12197:SF251">
    <property type="entry name" value="EG:BACR7C10.4 PROTEIN"/>
    <property type="match status" value="1"/>
</dbReference>
<dbReference type="PROSITE" id="PS50280">
    <property type="entry name" value="SET"/>
    <property type="match status" value="1"/>
</dbReference>
<keyword evidence="3" id="KW-0862">Zinc</keyword>
<dbReference type="STRING" id="1202772.A0A1V9ZMN3"/>
<dbReference type="SUPFAM" id="SSF82199">
    <property type="entry name" value="SET domain"/>
    <property type="match status" value="2"/>
</dbReference>
<dbReference type="InterPro" id="IPR001214">
    <property type="entry name" value="SET_dom"/>
</dbReference>
<dbReference type="CDD" id="cd20071">
    <property type="entry name" value="SET_SMYD"/>
    <property type="match status" value="1"/>
</dbReference>
<gene>
    <name evidence="7" type="ORF">ACHHYP_07157</name>
</gene>
<evidence type="ECO:0008006" key="9">
    <source>
        <dbReference type="Google" id="ProtNLM"/>
    </source>
</evidence>
<dbReference type="GO" id="GO:0005634">
    <property type="term" value="C:nucleus"/>
    <property type="evidence" value="ECO:0007669"/>
    <property type="project" value="TreeGrafter"/>
</dbReference>
<dbReference type="OrthoDB" id="68936at2759"/>
<sequence length="496" mass="53795">MSVVANVPSLRLVHDARKGRALVVAAPEGVAAGTVLFYEKAYAGAVLSAFKGAICNVCYKAADPDICCDDCSEVTYCSDECQAHMQHVHELECPVLEDIDLIAKKSGTDRDLLRLLLRMLCTRATEAARPSPAIPGAVVTTFDDVLQMVHATQLLGDAWNTSVLKGATMLLDALTPAVATLSAKDVVELAGRVNENSYSVDSWTGQPQVTAVCMFPLAGLVNHSCDPNCTWSNAGDSIVAVKATRFIPCGEEIALTYIDTNQSRDVRQRELRATKHFDCRCERCTEALADSVDFRVDGVCCAACGVDGLFVGSLTTKVNPWACKGCGREVAVDGIEQFKQQAAALLARAEKSYDTRQYKEAAAVLDDLRDHFDVGSSNPSSLFLHPSHYILTKALRVLSDCNLKAGAIEAAYANRKEVIQRLRTVVQENSFLMATCYFDLGDVIAICLKHQVWTDDAEVDAKRAELHAAFQSCVDIRAVCLVESHPLLLAAQERLG</sequence>
<dbReference type="PANTHER" id="PTHR12197">
    <property type="entry name" value="HISTONE-LYSINE N-METHYLTRANSFERASE SMYD"/>
    <property type="match status" value="1"/>
</dbReference>
<evidence type="ECO:0000259" key="5">
    <source>
        <dbReference type="PROSITE" id="PS50280"/>
    </source>
</evidence>
<protein>
    <recommendedName>
        <fullName evidence="9">SET domain-containing protein</fullName>
    </recommendedName>
</protein>
<dbReference type="Gene3D" id="1.10.220.160">
    <property type="match status" value="1"/>
</dbReference>
<proteinExistence type="predicted"/>
<evidence type="ECO:0000313" key="7">
    <source>
        <dbReference type="EMBL" id="OQR99236.1"/>
    </source>
</evidence>
<reference evidence="7 8" key="1">
    <citation type="journal article" date="2014" name="Genome Biol. Evol.">
        <title>The secreted proteins of Achlya hypogyna and Thraustotheca clavata identify the ancestral oomycete secretome and reveal gene acquisitions by horizontal gene transfer.</title>
        <authorList>
            <person name="Misner I."/>
            <person name="Blouin N."/>
            <person name="Leonard G."/>
            <person name="Richards T.A."/>
            <person name="Lane C.E."/>
        </authorList>
    </citation>
    <scope>NUCLEOTIDE SEQUENCE [LARGE SCALE GENOMIC DNA]</scope>
    <source>
        <strain evidence="7 8">ATCC 48635</strain>
    </source>
</reference>
<dbReference type="PROSITE" id="PS50865">
    <property type="entry name" value="ZF_MYND_2"/>
    <property type="match status" value="1"/>
</dbReference>
<comment type="caution">
    <text evidence="7">The sequence shown here is derived from an EMBL/GenBank/DDBJ whole genome shotgun (WGS) entry which is preliminary data.</text>
</comment>
<dbReference type="InterPro" id="IPR046341">
    <property type="entry name" value="SET_dom_sf"/>
</dbReference>
<dbReference type="Gene3D" id="6.10.140.2220">
    <property type="match status" value="1"/>
</dbReference>
<evidence type="ECO:0000256" key="3">
    <source>
        <dbReference type="ARBA" id="ARBA00022833"/>
    </source>
</evidence>